<dbReference type="RefSeq" id="YP_009369876.1">
    <property type="nucleotide sequence ID" value="NC_034776.1"/>
</dbReference>
<evidence type="ECO:0000256" key="2">
    <source>
        <dbReference type="ARBA" id="ARBA00021553"/>
    </source>
</evidence>
<accession>A0A1Y9TLR6</accession>
<geneLocation type="chloroplast" evidence="3"/>
<comment type="similarity">
    <text evidence="1">Belongs to the ycf18/nblA family.</text>
</comment>
<dbReference type="Pfam" id="PF04485">
    <property type="entry name" value="NblA"/>
    <property type="match status" value="1"/>
</dbReference>
<keyword evidence="3" id="KW-0150">Chloroplast</keyword>
<dbReference type="SUPFAM" id="SSF109859">
    <property type="entry name" value="NblA-like"/>
    <property type="match status" value="1"/>
</dbReference>
<dbReference type="InterPro" id="IPR007574">
    <property type="entry name" value="NblA"/>
</dbReference>
<dbReference type="EMBL" id="KY709208">
    <property type="protein sequence ID" value="ARO90564.1"/>
    <property type="molecule type" value="Genomic_DNA"/>
</dbReference>
<sequence>MPMQNELTLEQEFKLAVYAKKIKKLNIAQSQFYLIEILKQMMIKDNMIRYVIKNIGNLRIKE</sequence>
<protein>
    <recommendedName>
        <fullName evidence="2">Uncharacterized protein ycf18</fullName>
    </recommendedName>
</protein>
<gene>
    <name evidence="3" type="primary">nblA</name>
</gene>
<evidence type="ECO:0000256" key="1">
    <source>
        <dbReference type="ARBA" id="ARBA00008091"/>
    </source>
</evidence>
<dbReference type="AlphaFoldDB" id="A0A1Y9TLR6"/>
<organism evidence="3">
    <name type="scientific">Boldia erythrosiphon</name>
    <dbReference type="NCBI Taxonomy" id="74908"/>
    <lineage>
        <taxon>Eukaryota</taxon>
        <taxon>Rhodophyta</taxon>
        <taxon>Compsopogonophyceae</taxon>
        <taxon>Compsopogonales</taxon>
        <taxon>Boldiaceae</taxon>
        <taxon>Boldia</taxon>
    </lineage>
</organism>
<evidence type="ECO:0000313" key="3">
    <source>
        <dbReference type="EMBL" id="ARO90564.1"/>
    </source>
</evidence>
<name>A0A1Y9TLR6_9RHOD</name>
<proteinExistence type="inferred from homology"/>
<reference evidence="3" key="1">
    <citation type="submission" date="2017-03" db="EMBL/GenBank/DDBJ databases">
        <title>The new red algal subphylum Proteorhodophytina comprises the largest and most divergent plastid genomes known.</title>
        <authorList>
            <person name="Munoz-Gomez S.A."/>
            <person name="Mejia-Franco F.G."/>
            <person name="Durnin K."/>
            <person name="Morgan C."/>
            <person name="Grisdale C.J."/>
            <person name="Archibald J.M."/>
            <person name="Slamovits C.H."/>
        </authorList>
    </citation>
    <scope>NUCLEOTIDE SEQUENCE</scope>
    <source>
        <strain evidence="3">UTEX LB2858</strain>
    </source>
</reference>
<keyword evidence="3" id="KW-0934">Plastid</keyword>
<dbReference type="Gene3D" id="1.10.287.670">
    <property type="entry name" value="Phycobilisome degradation protein NblA"/>
    <property type="match status" value="1"/>
</dbReference>
<dbReference type="InterPro" id="IPR036904">
    <property type="entry name" value="NblA_sf"/>
</dbReference>
<dbReference type="GeneID" id="32891384"/>